<dbReference type="SUPFAM" id="SSF54427">
    <property type="entry name" value="NTF2-like"/>
    <property type="match status" value="1"/>
</dbReference>
<dbReference type="Gene3D" id="3.10.450.50">
    <property type="match status" value="1"/>
</dbReference>
<evidence type="ECO:0000259" key="3">
    <source>
        <dbReference type="Pfam" id="PF17775"/>
    </source>
</evidence>
<evidence type="ECO:0000256" key="1">
    <source>
        <dbReference type="ARBA" id="ARBA00010839"/>
    </source>
</evidence>
<dbReference type="PANTHER" id="PTHR33747:SF1">
    <property type="entry name" value="ADENYLATE CYCLASE-ASSOCIATED CAP C-TERMINAL DOMAIN-CONTAINING PROTEIN"/>
    <property type="match status" value="1"/>
</dbReference>
<dbReference type="EMBL" id="PGFZ01000008">
    <property type="protein sequence ID" value="POZ50754.1"/>
    <property type="molecule type" value="Genomic_DNA"/>
</dbReference>
<reference evidence="4 5" key="1">
    <citation type="submission" date="2017-11" db="EMBL/GenBank/DDBJ databases">
        <title>Draft Genome Sequence of Methylobacter psychrotolerans Sph1T, an Obligate Methanotroph from Low-Temperature Environments.</title>
        <authorList>
            <person name="Oshkin I.Y."/>
            <person name="Miroshnikov K."/>
            <person name="Belova S.E."/>
            <person name="Korzhenkov A."/>
            <person name="Toshchakov S.V."/>
            <person name="Dedysh S.N."/>
        </authorList>
    </citation>
    <scope>NUCLEOTIDE SEQUENCE [LARGE SCALE GENOMIC DNA]</scope>
    <source>
        <strain evidence="4 5">Sph1</strain>
    </source>
</reference>
<dbReference type="InterPro" id="IPR023006">
    <property type="entry name" value="YchJ-like"/>
</dbReference>
<dbReference type="Pfam" id="PF02810">
    <property type="entry name" value="SEC-C"/>
    <property type="match status" value="2"/>
</dbReference>
<evidence type="ECO:0000313" key="4">
    <source>
        <dbReference type="EMBL" id="POZ50754.1"/>
    </source>
</evidence>
<dbReference type="Pfam" id="PF17775">
    <property type="entry name" value="YchJ_M-like"/>
    <property type="match status" value="1"/>
</dbReference>
<proteinExistence type="inferred from homology"/>
<accession>A0A2S5CIX4</accession>
<organism evidence="4 5">
    <name type="scientific">Methylovulum psychrotolerans</name>
    <dbReference type="NCBI Taxonomy" id="1704499"/>
    <lineage>
        <taxon>Bacteria</taxon>
        <taxon>Pseudomonadati</taxon>
        <taxon>Pseudomonadota</taxon>
        <taxon>Gammaproteobacteria</taxon>
        <taxon>Methylococcales</taxon>
        <taxon>Methylococcaceae</taxon>
        <taxon>Methylovulum</taxon>
    </lineage>
</organism>
<comment type="caution">
    <text evidence="4">The sequence shown here is derived from an EMBL/GenBank/DDBJ whole genome shotgun (WGS) entry which is preliminary data.</text>
</comment>
<protein>
    <recommendedName>
        <fullName evidence="2">UPF0225 protein AADEFJLK_03220</fullName>
    </recommendedName>
</protein>
<gene>
    <name evidence="4" type="ORF">AADEFJLK_03220</name>
</gene>
<dbReference type="SUPFAM" id="SSF103642">
    <property type="entry name" value="Sec-C motif"/>
    <property type="match status" value="1"/>
</dbReference>
<dbReference type="NCBIfam" id="NF002486">
    <property type="entry name" value="PRK01752.1"/>
    <property type="match status" value="1"/>
</dbReference>
<dbReference type="InterPro" id="IPR004027">
    <property type="entry name" value="SEC_C_motif"/>
</dbReference>
<evidence type="ECO:0000256" key="2">
    <source>
        <dbReference type="HAMAP-Rule" id="MF_00612"/>
    </source>
</evidence>
<dbReference type="PANTHER" id="PTHR33747">
    <property type="entry name" value="UPF0225 PROTEIN SCO1677"/>
    <property type="match status" value="1"/>
</dbReference>
<sequence>MPMIPPTLCLCGSALSYADCCAPFHNGDTIPPTAEALMRSRFSAFALHNSAYLLATWDVSTRPVGLDLANDPSQWLRLEIVGTKKGGVSDSKGQVSFNAYYRQHGKDGVMAETSRFRKVANRWFYVDGVVADTAKTAAAPSKNGLCPCGSGKKFKRCCG</sequence>
<name>A0A2S5CIX4_9GAMM</name>
<dbReference type="AlphaFoldDB" id="A0A2S5CIX4"/>
<feature type="domain" description="YchJ-like middle NTF2-like" evidence="3">
    <location>
        <begin position="33"/>
        <end position="128"/>
    </location>
</feature>
<dbReference type="InterPro" id="IPR032710">
    <property type="entry name" value="NTF2-like_dom_sf"/>
</dbReference>
<evidence type="ECO:0000313" key="5">
    <source>
        <dbReference type="Proteomes" id="UP000237423"/>
    </source>
</evidence>
<dbReference type="Proteomes" id="UP000237423">
    <property type="component" value="Unassembled WGS sequence"/>
</dbReference>
<dbReference type="HAMAP" id="MF_00612">
    <property type="entry name" value="UPF0225"/>
    <property type="match status" value="1"/>
</dbReference>
<comment type="similarity">
    <text evidence="1 2">Belongs to the UPF0225 family.</text>
</comment>
<dbReference type="InterPro" id="IPR048469">
    <property type="entry name" value="YchJ-like_M"/>
</dbReference>